<organism evidence="5 6">
    <name type="scientific">Phocaeicola dorei</name>
    <dbReference type="NCBI Taxonomy" id="357276"/>
    <lineage>
        <taxon>Bacteria</taxon>
        <taxon>Pseudomonadati</taxon>
        <taxon>Bacteroidota</taxon>
        <taxon>Bacteroidia</taxon>
        <taxon>Bacteroidales</taxon>
        <taxon>Bacteroidaceae</taxon>
        <taxon>Phocaeicola</taxon>
    </lineage>
</organism>
<dbReference type="GO" id="GO:0044718">
    <property type="term" value="P:siderophore transmembrane transport"/>
    <property type="evidence" value="ECO:0007669"/>
    <property type="project" value="TreeGrafter"/>
</dbReference>
<dbReference type="InterPro" id="IPR023997">
    <property type="entry name" value="TonB-dep_OMP_SusC/RagA_CS"/>
</dbReference>
<keyword evidence="5" id="KW-0378">Hydrolase</keyword>
<keyword evidence="5" id="KW-0121">Carboxypeptidase</keyword>
<name>A0AA95HSU4_9BACT</name>
<dbReference type="Gene3D" id="2.60.40.1120">
    <property type="entry name" value="Carboxypeptidase-like, regulatory domain"/>
    <property type="match status" value="1"/>
</dbReference>
<comment type="similarity">
    <text evidence="2">Belongs to the TonB-dependent receptor family.</text>
</comment>
<evidence type="ECO:0000256" key="2">
    <source>
        <dbReference type="PROSITE-ProRule" id="PRU01360"/>
    </source>
</evidence>
<evidence type="ECO:0000313" key="5">
    <source>
        <dbReference type="EMBL" id="WHX10229.1"/>
    </source>
</evidence>
<dbReference type="Proteomes" id="UP001177934">
    <property type="component" value="Chromosome"/>
</dbReference>
<dbReference type="PROSITE" id="PS52016">
    <property type="entry name" value="TONB_DEPENDENT_REC_3"/>
    <property type="match status" value="1"/>
</dbReference>
<dbReference type="Pfam" id="PF13715">
    <property type="entry name" value="CarbopepD_reg_2"/>
    <property type="match status" value="1"/>
</dbReference>
<dbReference type="AlphaFoldDB" id="A0AA95HSU4"/>
<keyword evidence="2" id="KW-0812">Transmembrane</keyword>
<dbReference type="InterPro" id="IPR012910">
    <property type="entry name" value="Plug_dom"/>
</dbReference>
<keyword evidence="2" id="KW-0813">Transport</keyword>
<keyword evidence="2" id="KW-0472">Membrane</keyword>
<dbReference type="SUPFAM" id="SSF56935">
    <property type="entry name" value="Porins"/>
    <property type="match status" value="1"/>
</dbReference>
<gene>
    <name evidence="5" type="ORF">QNN11_01265</name>
</gene>
<protein>
    <submittedName>
        <fullName evidence="5">Carboxypeptidase-like regulatory domain-containing protein</fullName>
    </submittedName>
</protein>
<dbReference type="InterPro" id="IPR039426">
    <property type="entry name" value="TonB-dep_rcpt-like"/>
</dbReference>
<proteinExistence type="inferred from homology"/>
<evidence type="ECO:0000256" key="3">
    <source>
        <dbReference type="SAM" id="SignalP"/>
    </source>
</evidence>
<accession>A0AA95HSU4</accession>
<dbReference type="Gene3D" id="2.170.130.10">
    <property type="entry name" value="TonB-dependent receptor, plug domain"/>
    <property type="match status" value="1"/>
</dbReference>
<keyword evidence="2" id="KW-1134">Transmembrane beta strand</keyword>
<dbReference type="GO" id="GO:0004180">
    <property type="term" value="F:carboxypeptidase activity"/>
    <property type="evidence" value="ECO:0007669"/>
    <property type="project" value="UniProtKB-KW"/>
</dbReference>
<dbReference type="PANTHER" id="PTHR30069:SF53">
    <property type="entry name" value="COLICIN I RECEPTOR-RELATED"/>
    <property type="match status" value="1"/>
</dbReference>
<dbReference type="SUPFAM" id="SSF49464">
    <property type="entry name" value="Carboxypeptidase regulatory domain-like"/>
    <property type="match status" value="1"/>
</dbReference>
<dbReference type="FunFam" id="2.60.40.1120:FF:000003">
    <property type="entry name" value="Outer membrane protein Omp121"/>
    <property type="match status" value="1"/>
</dbReference>
<comment type="subcellular location">
    <subcellularLocation>
        <location evidence="2">Cell outer membrane</location>
        <topology evidence="2">Multi-pass membrane protein</topology>
    </subcellularLocation>
</comment>
<keyword evidence="2" id="KW-0998">Cell outer membrane</keyword>
<dbReference type="EMBL" id="CP126056">
    <property type="protein sequence ID" value="WHX10229.1"/>
    <property type="molecule type" value="Genomic_DNA"/>
</dbReference>
<feature type="signal peptide" evidence="3">
    <location>
        <begin position="1"/>
        <end position="20"/>
    </location>
</feature>
<feature type="domain" description="TonB-dependent receptor plug" evidence="4">
    <location>
        <begin position="115"/>
        <end position="224"/>
    </location>
</feature>
<evidence type="ECO:0000259" key="4">
    <source>
        <dbReference type="Pfam" id="PF07715"/>
    </source>
</evidence>
<evidence type="ECO:0000256" key="1">
    <source>
        <dbReference type="ARBA" id="ARBA00022729"/>
    </source>
</evidence>
<dbReference type="GO" id="GO:0015344">
    <property type="term" value="F:siderophore uptake transmembrane transporter activity"/>
    <property type="evidence" value="ECO:0007669"/>
    <property type="project" value="TreeGrafter"/>
</dbReference>
<dbReference type="GO" id="GO:0009279">
    <property type="term" value="C:cell outer membrane"/>
    <property type="evidence" value="ECO:0007669"/>
    <property type="project" value="UniProtKB-SubCell"/>
</dbReference>
<dbReference type="NCBIfam" id="TIGR04057">
    <property type="entry name" value="SusC_RagA_signa"/>
    <property type="match status" value="1"/>
</dbReference>
<sequence length="262" mass="27763">MKKNLILFLILLCNCTFLYAQQFNITGVVTDKKLKEPIIGASVIVKGTTYGTVTDLDGNFTLQVSKGNVLVISFIGYTTQEIKVNENQFSYNIQMSEDTQTLDEVVVVGFGTQRKANLTEAVATVDTKILDSRPVTNLGQSLQGTIPGLNLSVGGLGGQLGQTMDVNIRGTGTISTGSKAATLVLIDGIEGNMNNLNPDDVESISVLKDAAASSIYGSRAAFGVILITTKKGKAGKASVSYSGNARYAVLTICGFNEFLPIC</sequence>
<dbReference type="InterPro" id="IPR037066">
    <property type="entry name" value="Plug_dom_sf"/>
</dbReference>
<keyword evidence="5" id="KW-0645">Protease</keyword>
<evidence type="ECO:0000313" key="6">
    <source>
        <dbReference type="Proteomes" id="UP001177934"/>
    </source>
</evidence>
<dbReference type="InterPro" id="IPR008969">
    <property type="entry name" value="CarboxyPept-like_regulatory"/>
</dbReference>
<dbReference type="PANTHER" id="PTHR30069">
    <property type="entry name" value="TONB-DEPENDENT OUTER MEMBRANE RECEPTOR"/>
    <property type="match status" value="1"/>
</dbReference>
<feature type="chain" id="PRO_5041733517" evidence="3">
    <location>
        <begin position="21"/>
        <end position="262"/>
    </location>
</feature>
<keyword evidence="1 3" id="KW-0732">Signal</keyword>
<reference evidence="5" key="1">
    <citation type="journal article" date="2023" name="Nat. Commun.">
        <title>Identification of a novel Human Milk Oligosaccharides utilization cluster in the infant gut commensal Bacteroides dorei.</title>
        <authorList>
            <person name="Kijner S."/>
            <person name="Ennis D."/>
            <person name="Shmorak S."/>
            <person name="Florentin A."/>
            <person name="Yassour M."/>
        </authorList>
    </citation>
    <scope>NUCLEOTIDE SEQUENCE</scope>
    <source>
        <strain evidence="5">2</strain>
    </source>
</reference>
<dbReference type="Pfam" id="PF07715">
    <property type="entry name" value="Plug"/>
    <property type="match status" value="1"/>
</dbReference>